<accession>A0A835QUY5</accession>
<feature type="region of interest" description="Disordered" evidence="1">
    <location>
        <begin position="16"/>
        <end position="37"/>
    </location>
</feature>
<evidence type="ECO:0000313" key="3">
    <source>
        <dbReference type="Proteomes" id="UP000639772"/>
    </source>
</evidence>
<dbReference type="EMBL" id="JADCNM010000007">
    <property type="protein sequence ID" value="KAG0474993.1"/>
    <property type="molecule type" value="Genomic_DNA"/>
</dbReference>
<gene>
    <name evidence="2" type="ORF">HPP92_014679</name>
</gene>
<evidence type="ECO:0000313" key="2">
    <source>
        <dbReference type="EMBL" id="KAG0474993.1"/>
    </source>
</evidence>
<feature type="compositionally biased region" description="Polar residues" evidence="1">
    <location>
        <begin position="17"/>
        <end position="26"/>
    </location>
</feature>
<dbReference type="AlphaFoldDB" id="A0A835QUY5"/>
<evidence type="ECO:0000256" key="1">
    <source>
        <dbReference type="SAM" id="MobiDB-lite"/>
    </source>
</evidence>
<proteinExistence type="predicted"/>
<comment type="caution">
    <text evidence="2">The sequence shown here is derived from an EMBL/GenBank/DDBJ whole genome shotgun (WGS) entry which is preliminary data.</text>
</comment>
<name>A0A835QUY5_VANPL</name>
<protein>
    <submittedName>
        <fullName evidence="2">Uncharacterized protein</fullName>
    </submittedName>
</protein>
<reference evidence="2 3" key="1">
    <citation type="journal article" date="2020" name="Nat. Food">
        <title>A phased Vanilla planifolia genome enables genetic improvement of flavour and production.</title>
        <authorList>
            <person name="Hasing T."/>
            <person name="Tang H."/>
            <person name="Brym M."/>
            <person name="Khazi F."/>
            <person name="Huang T."/>
            <person name="Chambers A.H."/>
        </authorList>
    </citation>
    <scope>NUCLEOTIDE SEQUENCE [LARGE SCALE GENOMIC DNA]</scope>
    <source>
        <tissue evidence="2">Leaf</tissue>
    </source>
</reference>
<dbReference type="Proteomes" id="UP000639772">
    <property type="component" value="Chromosome 7"/>
</dbReference>
<organism evidence="2 3">
    <name type="scientific">Vanilla planifolia</name>
    <name type="common">Vanilla</name>
    <dbReference type="NCBI Taxonomy" id="51239"/>
    <lineage>
        <taxon>Eukaryota</taxon>
        <taxon>Viridiplantae</taxon>
        <taxon>Streptophyta</taxon>
        <taxon>Embryophyta</taxon>
        <taxon>Tracheophyta</taxon>
        <taxon>Spermatophyta</taxon>
        <taxon>Magnoliopsida</taxon>
        <taxon>Liliopsida</taxon>
        <taxon>Asparagales</taxon>
        <taxon>Orchidaceae</taxon>
        <taxon>Vanilloideae</taxon>
        <taxon>Vanilleae</taxon>
        <taxon>Vanilla</taxon>
    </lineage>
</organism>
<sequence>MEEECSQSCLQLQASSRTPCPSTTAVTPAGRKPHHHGLLSHVPGALHVILSAQPPTNRASAIARIAIVDGVCLPLQLFGIMKLQHCRACMLNPYHQAIWEEKSKAERQNLQN</sequence>